<dbReference type="RefSeq" id="WP_154075322.1">
    <property type="nucleotide sequence ID" value="NZ_CP045929.1"/>
</dbReference>
<feature type="transmembrane region" description="Helical" evidence="1">
    <location>
        <begin position="134"/>
        <end position="157"/>
    </location>
</feature>
<keyword evidence="3" id="KW-1185">Reference proteome</keyword>
<feature type="transmembrane region" description="Helical" evidence="1">
    <location>
        <begin position="97"/>
        <end position="122"/>
    </location>
</feature>
<dbReference type="AlphaFoldDB" id="A0A5Q3QD48"/>
<reference evidence="3" key="1">
    <citation type="submission" date="2019-11" db="EMBL/GenBank/DDBJ databases">
        <title>The complete genome sequence of Saccharopolyspora sp. E2A.</title>
        <authorList>
            <person name="Zhang G."/>
        </authorList>
    </citation>
    <scope>NUCLEOTIDE SEQUENCE [LARGE SCALE GENOMIC DNA]</scope>
    <source>
        <strain evidence="3">E2A</strain>
    </source>
</reference>
<dbReference type="EMBL" id="CP045929">
    <property type="protein sequence ID" value="QGK68717.1"/>
    <property type="molecule type" value="Genomic_DNA"/>
</dbReference>
<name>A0A5Q3QD48_9PSEU</name>
<gene>
    <name evidence="2" type="ORF">GIY23_03360</name>
</gene>
<keyword evidence="1" id="KW-0812">Transmembrane</keyword>
<feature type="transmembrane region" description="Helical" evidence="1">
    <location>
        <begin position="56"/>
        <end position="76"/>
    </location>
</feature>
<sequence>MPTTTVLARLAQDRASQLIFAVLAVVAFGVYGSVLPAEAAGGHLGPTNIVLLSPPLLAFALMLALGVAVVLTLQVYSMRQAAAARRSAGGRSAVGAGGFLVSLVPSLCCSPVLPAVLAIFGIGASGATATMQAIVPYTFAILTAILALFAATGWVTLRRIAAASPASSSSSGNCCSPSK</sequence>
<protein>
    <submittedName>
        <fullName evidence="2">Uncharacterized protein</fullName>
    </submittedName>
</protein>
<dbReference type="Proteomes" id="UP000371041">
    <property type="component" value="Chromosome"/>
</dbReference>
<feature type="transmembrane region" description="Helical" evidence="1">
    <location>
        <begin position="18"/>
        <end position="36"/>
    </location>
</feature>
<keyword evidence="1" id="KW-1133">Transmembrane helix</keyword>
<proteinExistence type="predicted"/>
<evidence type="ECO:0000256" key="1">
    <source>
        <dbReference type="SAM" id="Phobius"/>
    </source>
</evidence>
<evidence type="ECO:0000313" key="3">
    <source>
        <dbReference type="Proteomes" id="UP000371041"/>
    </source>
</evidence>
<evidence type="ECO:0000313" key="2">
    <source>
        <dbReference type="EMBL" id="QGK68717.1"/>
    </source>
</evidence>
<keyword evidence="1" id="KW-0472">Membrane</keyword>
<accession>A0A5Q3QD48</accession>
<organism evidence="2 3">
    <name type="scientific">Allosaccharopolyspora coralli</name>
    <dbReference type="NCBI Taxonomy" id="2665642"/>
    <lineage>
        <taxon>Bacteria</taxon>
        <taxon>Bacillati</taxon>
        <taxon>Actinomycetota</taxon>
        <taxon>Actinomycetes</taxon>
        <taxon>Pseudonocardiales</taxon>
        <taxon>Pseudonocardiaceae</taxon>
        <taxon>Allosaccharopolyspora</taxon>
    </lineage>
</organism>
<dbReference type="KEGG" id="sace:GIY23_03360"/>